<evidence type="ECO:0000256" key="1">
    <source>
        <dbReference type="SAM" id="SignalP"/>
    </source>
</evidence>
<evidence type="ECO:0000313" key="2">
    <source>
        <dbReference type="EMBL" id="CAH0377179.1"/>
    </source>
</evidence>
<feature type="chain" id="PRO_5035310076" evidence="1">
    <location>
        <begin position="22"/>
        <end position="280"/>
    </location>
</feature>
<organism evidence="2 3">
    <name type="scientific">Pelagomonas calceolata</name>
    <dbReference type="NCBI Taxonomy" id="35677"/>
    <lineage>
        <taxon>Eukaryota</taxon>
        <taxon>Sar</taxon>
        <taxon>Stramenopiles</taxon>
        <taxon>Ochrophyta</taxon>
        <taxon>Pelagophyceae</taxon>
        <taxon>Pelagomonadales</taxon>
        <taxon>Pelagomonadaceae</taxon>
        <taxon>Pelagomonas</taxon>
    </lineage>
</organism>
<protein>
    <submittedName>
        <fullName evidence="2">Uncharacterized protein</fullName>
    </submittedName>
</protein>
<comment type="caution">
    <text evidence="2">The sequence shown here is derived from an EMBL/GenBank/DDBJ whole genome shotgun (WGS) entry which is preliminary data.</text>
</comment>
<name>A0A8J2SSX6_9STRA</name>
<sequence>MRVELTTALACLLTCLALTVGKVLYFTKETYYVVLRPNLIERTWHCDPANARSALCDGHEANRSYFRGMGFPDQSCADAYWLKKYAKDIAYPDGPSTTKMTLMFSAYSLPWVPPVPPPAPVPGRPSLPWDQRAYEEALERGGELFEYITLFDDLCADRGFCAAQGYGPEDSLGRHFRKDKDIEAPNRFQYLAPRGRCWDVLEARDHQWRGLDPAHAPSDLKTWWRCCCKVHMITKRDSDVPTVCQASPRGVATKAIVEADLRFNRAQGGNRRGACRFINC</sequence>
<reference evidence="2" key="1">
    <citation type="submission" date="2021-11" db="EMBL/GenBank/DDBJ databases">
        <authorList>
            <consortium name="Genoscope - CEA"/>
            <person name="William W."/>
        </authorList>
    </citation>
    <scope>NUCLEOTIDE SEQUENCE</scope>
</reference>
<proteinExistence type="predicted"/>
<dbReference type="Proteomes" id="UP000789595">
    <property type="component" value="Unassembled WGS sequence"/>
</dbReference>
<feature type="signal peptide" evidence="1">
    <location>
        <begin position="1"/>
        <end position="21"/>
    </location>
</feature>
<accession>A0A8J2SSX6</accession>
<keyword evidence="1" id="KW-0732">Signal</keyword>
<dbReference type="EMBL" id="CAKKNE010000005">
    <property type="protein sequence ID" value="CAH0377179.1"/>
    <property type="molecule type" value="Genomic_DNA"/>
</dbReference>
<gene>
    <name evidence="2" type="ORF">PECAL_5P17480</name>
</gene>
<dbReference type="AlphaFoldDB" id="A0A8J2SSX6"/>
<evidence type="ECO:0000313" key="3">
    <source>
        <dbReference type="Proteomes" id="UP000789595"/>
    </source>
</evidence>
<keyword evidence="3" id="KW-1185">Reference proteome</keyword>